<name>A0A2G9QE44_AQUCT</name>
<dbReference type="Proteomes" id="UP000228934">
    <property type="component" value="Unassembled WGS sequence"/>
</dbReference>
<accession>A0A2G9QE44</accession>
<sequence>MDFCASELCTHNWNFRQVLWSENLRTCSQTFVGLNSDNKCSMEHTHCWTFRQQAHIQHLLSENPIVCTGH</sequence>
<evidence type="ECO:0000313" key="2">
    <source>
        <dbReference type="Proteomes" id="UP000228934"/>
    </source>
</evidence>
<evidence type="ECO:0000313" key="1">
    <source>
        <dbReference type="EMBL" id="PIO13874.1"/>
    </source>
</evidence>
<keyword evidence="2" id="KW-1185">Reference proteome</keyword>
<gene>
    <name evidence="1" type="ORF">AB205_0003950</name>
</gene>
<proteinExistence type="predicted"/>
<protein>
    <submittedName>
        <fullName evidence="1">Uncharacterized protein</fullName>
    </submittedName>
</protein>
<dbReference type="AlphaFoldDB" id="A0A2G9QE44"/>
<reference evidence="2" key="1">
    <citation type="journal article" date="2017" name="Nat. Commun.">
        <title>The North American bullfrog draft genome provides insight into hormonal regulation of long noncoding RNA.</title>
        <authorList>
            <person name="Hammond S.A."/>
            <person name="Warren R.L."/>
            <person name="Vandervalk B.P."/>
            <person name="Kucuk E."/>
            <person name="Khan H."/>
            <person name="Gibb E.A."/>
            <person name="Pandoh P."/>
            <person name="Kirk H."/>
            <person name="Zhao Y."/>
            <person name="Jones M."/>
            <person name="Mungall A.J."/>
            <person name="Coope R."/>
            <person name="Pleasance S."/>
            <person name="Moore R.A."/>
            <person name="Holt R.A."/>
            <person name="Round J.M."/>
            <person name="Ohora S."/>
            <person name="Walle B.V."/>
            <person name="Veldhoen N."/>
            <person name="Helbing C.C."/>
            <person name="Birol I."/>
        </authorList>
    </citation>
    <scope>NUCLEOTIDE SEQUENCE [LARGE SCALE GENOMIC DNA]</scope>
</reference>
<dbReference type="EMBL" id="KZ005998">
    <property type="protein sequence ID" value="PIO13874.1"/>
    <property type="molecule type" value="Genomic_DNA"/>
</dbReference>
<organism evidence="1 2">
    <name type="scientific">Aquarana catesbeiana</name>
    <name type="common">American bullfrog</name>
    <name type="synonym">Rana catesbeiana</name>
    <dbReference type="NCBI Taxonomy" id="8400"/>
    <lineage>
        <taxon>Eukaryota</taxon>
        <taxon>Metazoa</taxon>
        <taxon>Chordata</taxon>
        <taxon>Craniata</taxon>
        <taxon>Vertebrata</taxon>
        <taxon>Euteleostomi</taxon>
        <taxon>Amphibia</taxon>
        <taxon>Batrachia</taxon>
        <taxon>Anura</taxon>
        <taxon>Neobatrachia</taxon>
        <taxon>Ranoidea</taxon>
        <taxon>Ranidae</taxon>
        <taxon>Aquarana</taxon>
    </lineage>
</organism>